<dbReference type="PANTHER" id="PTHR13153">
    <property type="entry name" value="CGTHBA PROTEIN -14 GENE PROTEIN"/>
    <property type="match status" value="1"/>
</dbReference>
<feature type="compositionally biased region" description="Polar residues" evidence="7">
    <location>
        <begin position="562"/>
        <end position="576"/>
    </location>
</feature>
<feature type="region of interest" description="Disordered" evidence="7">
    <location>
        <begin position="556"/>
        <end position="601"/>
    </location>
</feature>
<evidence type="ECO:0000256" key="1">
    <source>
        <dbReference type="ARBA" id="ARBA00010546"/>
    </source>
</evidence>
<evidence type="ECO:0000256" key="5">
    <source>
        <dbReference type="ARBA" id="ARBA00030028"/>
    </source>
</evidence>
<evidence type="ECO:0000313" key="9">
    <source>
        <dbReference type="EMBL" id="KAK5956347.1"/>
    </source>
</evidence>
<evidence type="ECO:0000256" key="6">
    <source>
        <dbReference type="RuleBase" id="RU368069"/>
    </source>
</evidence>
<feature type="domain" description="GATOR1 complex protein NPRL3 C-terminal HTH" evidence="8">
    <location>
        <begin position="627"/>
        <end position="672"/>
    </location>
</feature>
<keyword evidence="3 6" id="KW-0469">Meiosis</keyword>
<dbReference type="GO" id="GO:0005774">
    <property type="term" value="C:vacuolar membrane"/>
    <property type="evidence" value="ECO:0007669"/>
    <property type="project" value="UniProtKB-SubCell"/>
</dbReference>
<feature type="region of interest" description="Disordered" evidence="7">
    <location>
        <begin position="28"/>
        <end position="85"/>
    </location>
</feature>
<dbReference type="Pfam" id="PF03666">
    <property type="entry name" value="NPR3"/>
    <property type="match status" value="1"/>
</dbReference>
<dbReference type="PANTHER" id="PTHR13153:SF5">
    <property type="entry name" value="GATOR COMPLEX PROTEIN NPRL3"/>
    <property type="match status" value="1"/>
</dbReference>
<dbReference type="GO" id="GO:0034198">
    <property type="term" value="P:cellular response to amino acid starvation"/>
    <property type="evidence" value="ECO:0007669"/>
    <property type="project" value="TreeGrafter"/>
</dbReference>
<evidence type="ECO:0000313" key="10">
    <source>
        <dbReference type="Proteomes" id="UP001316803"/>
    </source>
</evidence>
<evidence type="ECO:0000259" key="8">
    <source>
        <dbReference type="Pfam" id="PF24064"/>
    </source>
</evidence>
<organism evidence="9 10">
    <name type="scientific">Knufia fluminis</name>
    <dbReference type="NCBI Taxonomy" id="191047"/>
    <lineage>
        <taxon>Eukaryota</taxon>
        <taxon>Fungi</taxon>
        <taxon>Dikarya</taxon>
        <taxon>Ascomycota</taxon>
        <taxon>Pezizomycotina</taxon>
        <taxon>Eurotiomycetes</taxon>
        <taxon>Chaetothyriomycetidae</taxon>
        <taxon>Chaetothyriales</taxon>
        <taxon>Trichomeriaceae</taxon>
        <taxon>Knufia</taxon>
    </lineage>
</organism>
<feature type="compositionally biased region" description="Acidic residues" evidence="7">
    <location>
        <begin position="52"/>
        <end position="70"/>
    </location>
</feature>
<dbReference type="InterPro" id="IPR056603">
    <property type="entry name" value="HTH_NPRL3"/>
</dbReference>
<dbReference type="GO" id="GO:1990130">
    <property type="term" value="C:GATOR1 complex"/>
    <property type="evidence" value="ECO:0007669"/>
    <property type="project" value="TreeGrafter"/>
</dbReference>
<keyword evidence="10" id="KW-1185">Reference proteome</keyword>
<dbReference type="GO" id="GO:0051321">
    <property type="term" value="P:meiotic cell cycle"/>
    <property type="evidence" value="ECO:0007669"/>
    <property type="project" value="UniProtKB-UniRule"/>
</dbReference>
<feature type="compositionally biased region" description="Basic and acidic residues" evidence="7">
    <location>
        <begin position="577"/>
        <end position="587"/>
    </location>
</feature>
<evidence type="ECO:0000256" key="7">
    <source>
        <dbReference type="SAM" id="MobiDB-lite"/>
    </source>
</evidence>
<dbReference type="InterPro" id="IPR005365">
    <property type="entry name" value="Npr3"/>
</dbReference>
<dbReference type="GO" id="GO:1904262">
    <property type="term" value="P:negative regulation of TORC1 signaling"/>
    <property type="evidence" value="ECO:0007669"/>
    <property type="project" value="TreeGrafter"/>
</dbReference>
<gene>
    <name evidence="9" type="primary">npr3</name>
    <name evidence="9" type="ORF">OHC33_002924</name>
</gene>
<dbReference type="Proteomes" id="UP001316803">
    <property type="component" value="Unassembled WGS sequence"/>
</dbReference>
<dbReference type="Pfam" id="PF24064">
    <property type="entry name" value="HTH_NPRL3"/>
    <property type="match status" value="1"/>
</dbReference>
<comment type="function">
    <text evidence="4 6">Mediates inactivation of the TORC1 complex in response to amino acid starvation. Required for meiotic nuclear division.</text>
</comment>
<feature type="compositionally biased region" description="Acidic residues" evidence="7">
    <location>
        <begin position="176"/>
        <end position="194"/>
    </location>
</feature>
<comment type="similarity">
    <text evidence="1 6">Belongs to the NPR3 family.</text>
</comment>
<accession>A0AAN8IQR7</accession>
<evidence type="ECO:0000256" key="4">
    <source>
        <dbReference type="ARBA" id="ARBA00025376"/>
    </source>
</evidence>
<feature type="region of interest" description="Disordered" evidence="7">
    <location>
        <begin position="160"/>
        <end position="197"/>
    </location>
</feature>
<proteinExistence type="inferred from homology"/>
<comment type="caution">
    <text evidence="9">The sequence shown here is derived from an EMBL/GenBank/DDBJ whole genome shotgun (WGS) entry which is preliminary data.</text>
</comment>
<dbReference type="GO" id="GO:0010508">
    <property type="term" value="P:positive regulation of autophagy"/>
    <property type="evidence" value="ECO:0007669"/>
    <property type="project" value="TreeGrafter"/>
</dbReference>
<dbReference type="GO" id="GO:0038202">
    <property type="term" value="P:TORC1 signaling"/>
    <property type="evidence" value="ECO:0007669"/>
    <property type="project" value="TreeGrafter"/>
</dbReference>
<evidence type="ECO:0000256" key="2">
    <source>
        <dbReference type="ARBA" id="ARBA00017880"/>
    </source>
</evidence>
<keyword evidence="6" id="KW-0732">Signal</keyword>
<reference evidence="9 10" key="1">
    <citation type="submission" date="2022-12" db="EMBL/GenBank/DDBJ databases">
        <title>Genomic features and morphological characterization of a novel Knufia sp. strain isolated from spacecraft assembly facility.</title>
        <authorList>
            <person name="Teixeira M."/>
            <person name="Chander A.M."/>
            <person name="Stajich J.E."/>
            <person name="Venkateswaran K."/>
        </authorList>
    </citation>
    <scope>NUCLEOTIDE SEQUENCE [LARGE SCALE GENOMIC DNA]</scope>
    <source>
        <strain evidence="9 10">FJI-L2-BK-P2</strain>
    </source>
</reference>
<protein>
    <recommendedName>
        <fullName evidence="2 6">Nitrogen permease regulator 3</fullName>
    </recommendedName>
    <alternativeName>
        <fullName evidence="5 6">Required for meiotic nuclear division protein 11</fullName>
    </alternativeName>
</protein>
<evidence type="ECO:0000256" key="3">
    <source>
        <dbReference type="ARBA" id="ARBA00023254"/>
    </source>
</evidence>
<comment type="subcellular location">
    <subcellularLocation>
        <location evidence="6">Vacuole membrane</location>
        <topology evidence="6">Peripheral membrane protein</topology>
    </subcellularLocation>
</comment>
<dbReference type="AlphaFoldDB" id="A0AAN8IQR7"/>
<dbReference type="EMBL" id="JAKLMC020000005">
    <property type="protein sequence ID" value="KAK5956347.1"/>
    <property type="molecule type" value="Genomic_DNA"/>
</dbReference>
<name>A0AAN8IQR7_9EURO</name>
<sequence>MSSTATVPDPCLSAVLLVCQSRSGSGPQLVFHWPPDPLTKSNSSNQERIDTDGDDSSDDSGEWSSEDDYLGESSGNKVDDATTRNEGINFDRITGKLDQRAEGSDPQKKTLFGLDEDGLVGLLSPDRTWNKRKFELSINDLTFVGRPVFAKQDGSWRGQKKVRKLKEQSISPEAEQSTEDDEAVNDTTGGDELDSRENVPITKSELVMFHVVFVMNPSPLDHAHRVKEMYENVIKKFSRALKWVQVHDDYVWQQTEALLTKGQKLLTERGPPQKTVLSELLGSSSLAKALVSVYNAISASKIASVSLIPGVSISMQIPPVTSTAYLPSLTEPPIPPGLWLTTATEAPPDAANADKRTSSSTIQLAKSYTLLLKSPPHRIAKDAQAAGGQLAAHLPRFVAALRPTKSFYKLSHEHQISIADVQLLARHLIYWRRAVAIPPLNQRDTYIVSPNADFSKIREACKSYASQFPASLPSLPKLLSMLSGIPAPFMSLIPSPDHKEIYMLVLAWLMRNGWVTQLRTFAYVRISSDIKRQSKDRERESKASVSQSFNSASEINYVRSGEPNQSQRPSFVSRQSSDGRRSFRNDGHTSGASLIKNPPKATPEESRWLAFLHNSMLDDEGMFADLTGEEREELHHYWPIMSKYFDGATALESVPIKEGLKRKIAWHLYHKFGLDFDTGVERGDGSNNTMIVVIRHW</sequence>